<reference evidence="2 4" key="1">
    <citation type="submission" date="2015-08" db="EMBL/GenBank/DDBJ databases">
        <title>Genome sequence of the pristinamycin over-producing bacterium Streptomyces pristinaespiralis HCCB10218.</title>
        <authorList>
            <person name="Tian J."/>
            <person name="Yang J."/>
            <person name="Li L."/>
            <person name="Ruan L."/>
            <person name="Wei W."/>
            <person name="Zheng G."/>
            <person name="Wei Z."/>
            <person name="Yang S."/>
            <person name="Ge M."/>
            <person name="Jiang W."/>
            <person name="Lu Y."/>
        </authorList>
    </citation>
    <scope>NUCLEOTIDE SEQUENCE [LARGE SCALE GENOMIC DNA]</scope>
    <source>
        <strain evidence="2 4">HCCB 10218</strain>
    </source>
</reference>
<dbReference type="EMBL" id="CP011340">
    <property type="protein sequence ID" value="ALC18322.1"/>
    <property type="molecule type" value="Genomic_DNA"/>
</dbReference>
<dbReference type="EMBL" id="CP011340">
    <property type="protein sequence ID" value="ALC25643.1"/>
    <property type="molecule type" value="Genomic_DNA"/>
</dbReference>
<sequence>MDEHLVALEKRMQQLQEALRQALTRHDTAQVNSLGEELTRTRHAWNVLCGITEVPDTAQPEVQPGVRPEPALAVVEPNQDVPVRDQVHQALALLTVPASPKLLSQVHQAFFSTPLNTARMTTLRRDEERSFRSAPYGRAYYICPALTSDLLSPARALLALSTWSLEQRLVGPLTQRVHFLTSALRLADAAEHLAGEAGMPQPVQQLLLHYSRNIHGDAPRGPLDLDALRRAAAAELEIHADDDADTRAEAAQRARQQLGDAQQIFGNILRNTARLHRTS</sequence>
<dbReference type="KEGG" id="spri:SPRI_0016"/>
<name>A0A0M4D9U0_STRPR</name>
<dbReference type="KEGG" id="spri:SPRI_7337"/>
<gene>
    <name evidence="2" type="ORF">SPRI_0016</name>
    <name evidence="3" type="ORF">SPRI_7337</name>
</gene>
<dbReference type="Proteomes" id="UP000060513">
    <property type="component" value="Chromosome"/>
</dbReference>
<dbReference type="OrthoDB" id="8443433at2"/>
<dbReference type="GeneID" id="97231645"/>
<organism evidence="2">
    <name type="scientific">Streptomyces pristinaespiralis</name>
    <dbReference type="NCBI Taxonomy" id="38300"/>
    <lineage>
        <taxon>Bacteria</taxon>
        <taxon>Bacillati</taxon>
        <taxon>Actinomycetota</taxon>
        <taxon>Actinomycetes</taxon>
        <taxon>Kitasatosporales</taxon>
        <taxon>Streptomycetaceae</taxon>
        <taxon>Streptomyces</taxon>
    </lineage>
</organism>
<dbReference type="PATRIC" id="fig|38300.4.peg.18"/>
<proteinExistence type="predicted"/>
<evidence type="ECO:0000313" key="2">
    <source>
        <dbReference type="EMBL" id="ALC18322.1"/>
    </source>
</evidence>
<keyword evidence="1" id="KW-0175">Coiled coil</keyword>
<protein>
    <submittedName>
        <fullName evidence="2">Uncharacterized protein</fullName>
    </submittedName>
</protein>
<dbReference type="STRING" id="38300.SPRI_0016"/>
<accession>A0A0M4D9U0</accession>
<dbReference type="AlphaFoldDB" id="A0A0M4D9U0"/>
<dbReference type="RefSeq" id="WP_005322237.1">
    <property type="nucleotide sequence ID" value="NZ_CP011340.1"/>
</dbReference>
<feature type="coiled-coil region" evidence="1">
    <location>
        <begin position="5"/>
        <end position="32"/>
    </location>
</feature>
<evidence type="ECO:0000256" key="1">
    <source>
        <dbReference type="SAM" id="Coils"/>
    </source>
</evidence>
<dbReference type="OMA" id="ARPYYLC"/>
<evidence type="ECO:0000313" key="3">
    <source>
        <dbReference type="EMBL" id="ALC25643.1"/>
    </source>
</evidence>
<evidence type="ECO:0000313" key="4">
    <source>
        <dbReference type="Proteomes" id="UP000060513"/>
    </source>
</evidence>